<evidence type="ECO:0000256" key="1">
    <source>
        <dbReference type="ARBA" id="ARBA00007233"/>
    </source>
</evidence>
<dbReference type="GO" id="GO:0004869">
    <property type="term" value="F:cysteine-type endopeptidase inhibitor activity"/>
    <property type="evidence" value="ECO:0007669"/>
    <property type="project" value="UniProtKB-KW"/>
</dbReference>
<proteinExistence type="inferred from homology"/>
<sequence>MATVGGLRDVDTNQNSIKIDQLARFAVDDHNKKENALLEFVRVVKAKEQVVAGTLYHLTLEAIDAGKKELYDVKVWVKPWLNHKELQEFKHVGDGESAGTASADVATK</sequence>
<gene>
    <name evidence="6" type="ORF">HPP92_026796</name>
</gene>
<dbReference type="Pfam" id="PF16845">
    <property type="entry name" value="SQAPI"/>
    <property type="match status" value="1"/>
</dbReference>
<dbReference type="InterPro" id="IPR000010">
    <property type="entry name" value="Cystatin_dom"/>
</dbReference>
<evidence type="ECO:0000256" key="4">
    <source>
        <dbReference type="RuleBase" id="RU362130"/>
    </source>
</evidence>
<dbReference type="GO" id="GO:0009414">
    <property type="term" value="P:response to water deprivation"/>
    <property type="evidence" value="ECO:0007669"/>
    <property type="project" value="UniProtKB-ARBA"/>
</dbReference>
<dbReference type="AlphaFoldDB" id="A0A835U6U0"/>
<dbReference type="PROSITE" id="PS00287">
    <property type="entry name" value="CYSTATIN"/>
    <property type="match status" value="1"/>
</dbReference>
<keyword evidence="3 4" id="KW-0789">Thiol protease inhibitor</keyword>
<evidence type="ECO:0000259" key="5">
    <source>
        <dbReference type="SMART" id="SM00043"/>
    </source>
</evidence>
<dbReference type="Gene3D" id="3.10.450.10">
    <property type="match status" value="1"/>
</dbReference>
<keyword evidence="7" id="KW-1185">Reference proteome</keyword>
<dbReference type="SMART" id="SM00043">
    <property type="entry name" value="CY"/>
    <property type="match status" value="1"/>
</dbReference>
<dbReference type="InterPro" id="IPR046350">
    <property type="entry name" value="Cystatin_sf"/>
</dbReference>
<dbReference type="InterPro" id="IPR027214">
    <property type="entry name" value="Cystatin"/>
</dbReference>
<evidence type="ECO:0000256" key="3">
    <source>
        <dbReference type="ARBA" id="ARBA00022704"/>
    </source>
</evidence>
<feature type="domain" description="Cystatin" evidence="5">
    <location>
        <begin position="2"/>
        <end position="92"/>
    </location>
</feature>
<dbReference type="FunFam" id="3.10.450.10:FF:000011">
    <property type="entry name" value="Cysteine proteinase inhibitor"/>
    <property type="match status" value="1"/>
</dbReference>
<dbReference type="Proteomes" id="UP000636800">
    <property type="component" value="Unassembled WGS sequence"/>
</dbReference>
<protein>
    <recommendedName>
        <fullName evidence="4">Cysteine proteinase inhibitor</fullName>
    </recommendedName>
</protein>
<reference evidence="6 7" key="1">
    <citation type="journal article" date="2020" name="Nat. Food">
        <title>A phased Vanilla planifolia genome enables genetic improvement of flavour and production.</title>
        <authorList>
            <person name="Hasing T."/>
            <person name="Tang H."/>
            <person name="Brym M."/>
            <person name="Khazi F."/>
            <person name="Huang T."/>
            <person name="Chambers A.H."/>
        </authorList>
    </citation>
    <scope>NUCLEOTIDE SEQUENCE [LARGE SCALE GENOMIC DNA]</scope>
    <source>
        <tissue evidence="6">Leaf</tissue>
    </source>
</reference>
<keyword evidence="2 4" id="KW-0646">Protease inhibitor</keyword>
<dbReference type="GO" id="GO:0009409">
    <property type="term" value="P:response to cold"/>
    <property type="evidence" value="ECO:0007669"/>
    <property type="project" value="UniProtKB-ARBA"/>
</dbReference>
<dbReference type="InterPro" id="IPR018073">
    <property type="entry name" value="Prot_inh_cystat_CS"/>
</dbReference>
<evidence type="ECO:0000313" key="7">
    <source>
        <dbReference type="Proteomes" id="UP000636800"/>
    </source>
</evidence>
<name>A0A835U6U0_VANPL</name>
<evidence type="ECO:0000256" key="2">
    <source>
        <dbReference type="ARBA" id="ARBA00022690"/>
    </source>
</evidence>
<dbReference type="SUPFAM" id="SSF54403">
    <property type="entry name" value="Cystatin/monellin"/>
    <property type="match status" value="1"/>
</dbReference>
<dbReference type="OrthoDB" id="3789372at2759"/>
<organism evidence="6 7">
    <name type="scientific">Vanilla planifolia</name>
    <name type="common">Vanilla</name>
    <dbReference type="NCBI Taxonomy" id="51239"/>
    <lineage>
        <taxon>Eukaryota</taxon>
        <taxon>Viridiplantae</taxon>
        <taxon>Streptophyta</taxon>
        <taxon>Embryophyta</taxon>
        <taxon>Tracheophyta</taxon>
        <taxon>Spermatophyta</taxon>
        <taxon>Magnoliopsida</taxon>
        <taxon>Liliopsida</taxon>
        <taxon>Asparagales</taxon>
        <taxon>Orchidaceae</taxon>
        <taxon>Vanilloideae</taxon>
        <taxon>Vanilleae</taxon>
        <taxon>Vanilla</taxon>
    </lineage>
</organism>
<dbReference type="GO" id="GO:0006972">
    <property type="term" value="P:hyperosmotic response"/>
    <property type="evidence" value="ECO:0007669"/>
    <property type="project" value="UniProtKB-ARBA"/>
</dbReference>
<dbReference type="PANTHER" id="PTHR11413">
    <property type="entry name" value="CYSTATIN FAMILY MEMBER"/>
    <property type="match status" value="1"/>
</dbReference>
<comment type="caution">
    <text evidence="6">The sequence shown here is derived from an EMBL/GenBank/DDBJ whole genome shotgun (WGS) entry which is preliminary data.</text>
</comment>
<dbReference type="PANTHER" id="PTHR11413:SF103">
    <property type="entry name" value="CYSTEINE PROTEINASE INHIBITOR 12"/>
    <property type="match status" value="1"/>
</dbReference>
<evidence type="ECO:0000313" key="6">
    <source>
        <dbReference type="EMBL" id="KAG0450698.1"/>
    </source>
</evidence>
<accession>A0A835U6U0</accession>
<comment type="similarity">
    <text evidence="1 4">Belongs to the cystatin family. Phytocystatin subfamily.</text>
</comment>
<dbReference type="CDD" id="cd00042">
    <property type="entry name" value="CY"/>
    <property type="match status" value="1"/>
</dbReference>
<dbReference type="EMBL" id="JADCNL010000090">
    <property type="protein sequence ID" value="KAG0450698.1"/>
    <property type="molecule type" value="Genomic_DNA"/>
</dbReference>